<dbReference type="Gene3D" id="3.30.70.270">
    <property type="match status" value="1"/>
</dbReference>
<evidence type="ECO:0000256" key="6">
    <source>
        <dbReference type="SAM" id="Phobius"/>
    </source>
</evidence>
<keyword evidence="5 6" id="KW-0472">Membrane</keyword>
<gene>
    <name evidence="8" type="ORF">F1609_08145</name>
</gene>
<sequence length="552" mass="60852">MSVLQVKLSNLTFFLVFMIKTLAGIGTLRSRLTTVVVFLVLLAAALVAYVSLQLGERQMRAVVGDQQVALLSSAASYIDEDLASKKTLMMSIGEQLSLGDYRAPSAIQQFLEVHASLRDEFFNVIALDANGNLIANLNDRRSIGLSNFSKRDYFIDTVNNREGVISAPFRSALSKKPVVVVTEPVFDVNGKLLYIIGGAIDLQRPRFFGQLAVLKSGQSGYLFMLTKQGIVIHHPDQQRILMNVTQEAGGAVPSTLAAMNGFEGWVEGRSKKGVNSLIAYKRLFRTDWIIGSVYPVEEAFAPLIDMRRKALLASGGVAIVAGLLGWLAIMRLLLPLGALRRHVADISGGSINIKVFDVIRRDEFGELSRAFFLLSLQRREVEEELVRLTRTDALTGLYNRRMFEESMVMALARARRNKQYIALAYLDIDHFKSINDSYGHGTGDQVLIEFARRIKLAVRTTDTVVRLAGDEFVVIFENLADDTEIPELARKILASIEPAFVLGCLSFAVTTSIGIAINANGYSSVGALMEASDSALYEAKRKGRNGFALHRC</sequence>
<accession>A0ABX0LZ03</accession>
<name>A0ABX0LZ03_9BURK</name>
<dbReference type="Gene3D" id="3.30.450.20">
    <property type="entry name" value="PAS domain"/>
    <property type="match status" value="2"/>
</dbReference>
<dbReference type="InterPro" id="IPR043128">
    <property type="entry name" value="Rev_trsase/Diguanyl_cyclase"/>
</dbReference>
<dbReference type="Pfam" id="PF00990">
    <property type="entry name" value="GGDEF"/>
    <property type="match status" value="1"/>
</dbReference>
<evidence type="ECO:0000259" key="7">
    <source>
        <dbReference type="PROSITE" id="PS50887"/>
    </source>
</evidence>
<dbReference type="Gene3D" id="6.10.340.10">
    <property type="match status" value="1"/>
</dbReference>
<evidence type="ECO:0000256" key="5">
    <source>
        <dbReference type="ARBA" id="ARBA00023136"/>
    </source>
</evidence>
<evidence type="ECO:0000313" key="9">
    <source>
        <dbReference type="Proteomes" id="UP000819052"/>
    </source>
</evidence>
<organism evidence="8 9">
    <name type="scientific">Massilia aquatica</name>
    <dbReference type="NCBI Taxonomy" id="2609000"/>
    <lineage>
        <taxon>Bacteria</taxon>
        <taxon>Pseudomonadati</taxon>
        <taxon>Pseudomonadota</taxon>
        <taxon>Betaproteobacteria</taxon>
        <taxon>Burkholderiales</taxon>
        <taxon>Oxalobacteraceae</taxon>
        <taxon>Telluria group</taxon>
        <taxon>Massilia</taxon>
    </lineage>
</organism>
<evidence type="ECO:0000256" key="3">
    <source>
        <dbReference type="ARBA" id="ARBA00022692"/>
    </source>
</evidence>
<dbReference type="PANTHER" id="PTHR46663">
    <property type="entry name" value="DIGUANYLATE CYCLASE DGCT-RELATED"/>
    <property type="match status" value="1"/>
</dbReference>
<dbReference type="InterPro" id="IPR033479">
    <property type="entry name" value="dCache_1"/>
</dbReference>
<dbReference type="SUPFAM" id="SSF55073">
    <property type="entry name" value="Nucleotide cyclase"/>
    <property type="match status" value="1"/>
</dbReference>
<keyword evidence="2" id="KW-1003">Cell membrane</keyword>
<dbReference type="CDD" id="cd12914">
    <property type="entry name" value="PDC1_DGC_like"/>
    <property type="match status" value="1"/>
</dbReference>
<dbReference type="PANTHER" id="PTHR46663:SF4">
    <property type="entry name" value="DIGUANYLATE CYCLASE DGCT-RELATED"/>
    <property type="match status" value="1"/>
</dbReference>
<comment type="subcellular location">
    <subcellularLocation>
        <location evidence="1">Cell membrane</location>
        <topology evidence="1">Multi-pass membrane protein</topology>
    </subcellularLocation>
</comment>
<reference evidence="8 9" key="1">
    <citation type="submission" date="2019-09" db="EMBL/GenBank/DDBJ databases">
        <title>Taxonomy of Antarctic Massilia spp.: description of Massilia rubra sp. nov., Massilia aquatica sp. nov., Massilia mucilaginosa sp. nov., Massilia frigida sp. nov. isolated from streams, lakes and regoliths.</title>
        <authorList>
            <person name="Holochova P."/>
            <person name="Sedlacek I."/>
            <person name="Kralova S."/>
            <person name="Maslanova I."/>
            <person name="Busse H.-J."/>
            <person name="Stankova E."/>
            <person name="Vrbovska V."/>
            <person name="Kovarovic V."/>
            <person name="Bartak M."/>
            <person name="Svec P."/>
            <person name="Pantucek R."/>
        </authorList>
    </citation>
    <scope>NUCLEOTIDE SEQUENCE [LARGE SCALE GENOMIC DNA]</scope>
    <source>
        <strain evidence="8 9">CCM 8693</strain>
    </source>
</reference>
<dbReference type="Proteomes" id="UP000819052">
    <property type="component" value="Unassembled WGS sequence"/>
</dbReference>
<evidence type="ECO:0000256" key="2">
    <source>
        <dbReference type="ARBA" id="ARBA00022475"/>
    </source>
</evidence>
<keyword evidence="4 6" id="KW-1133">Transmembrane helix</keyword>
<evidence type="ECO:0000256" key="1">
    <source>
        <dbReference type="ARBA" id="ARBA00004651"/>
    </source>
</evidence>
<dbReference type="InterPro" id="IPR000160">
    <property type="entry name" value="GGDEF_dom"/>
</dbReference>
<dbReference type="EMBL" id="VVIW01000003">
    <property type="protein sequence ID" value="NHZ40130.1"/>
    <property type="molecule type" value="Genomic_DNA"/>
</dbReference>
<keyword evidence="9" id="KW-1185">Reference proteome</keyword>
<keyword evidence="3 6" id="KW-0812">Transmembrane</keyword>
<dbReference type="CDD" id="cd06225">
    <property type="entry name" value="HAMP"/>
    <property type="match status" value="1"/>
</dbReference>
<dbReference type="InterPro" id="IPR029787">
    <property type="entry name" value="Nucleotide_cyclase"/>
</dbReference>
<evidence type="ECO:0000313" key="8">
    <source>
        <dbReference type="EMBL" id="NHZ40130.1"/>
    </source>
</evidence>
<dbReference type="PROSITE" id="PS50887">
    <property type="entry name" value="GGDEF"/>
    <property type="match status" value="1"/>
</dbReference>
<dbReference type="Pfam" id="PF02743">
    <property type="entry name" value="dCache_1"/>
    <property type="match status" value="1"/>
</dbReference>
<evidence type="ECO:0000256" key="4">
    <source>
        <dbReference type="ARBA" id="ARBA00022989"/>
    </source>
</evidence>
<dbReference type="RefSeq" id="WP_167075976.1">
    <property type="nucleotide sequence ID" value="NZ_VVIW01000003.1"/>
</dbReference>
<feature type="transmembrane region" description="Helical" evidence="6">
    <location>
        <begin position="310"/>
        <end position="334"/>
    </location>
</feature>
<dbReference type="CDD" id="cd01949">
    <property type="entry name" value="GGDEF"/>
    <property type="match status" value="1"/>
</dbReference>
<dbReference type="CDD" id="cd12912">
    <property type="entry name" value="PDC2_MCP_like"/>
    <property type="match status" value="1"/>
</dbReference>
<proteinExistence type="predicted"/>
<feature type="domain" description="GGDEF" evidence="7">
    <location>
        <begin position="419"/>
        <end position="552"/>
    </location>
</feature>
<dbReference type="NCBIfam" id="TIGR00254">
    <property type="entry name" value="GGDEF"/>
    <property type="match status" value="1"/>
</dbReference>
<dbReference type="SUPFAM" id="SSF103190">
    <property type="entry name" value="Sensory domain-like"/>
    <property type="match status" value="1"/>
</dbReference>
<dbReference type="InterPro" id="IPR029151">
    <property type="entry name" value="Sensor-like_sf"/>
</dbReference>
<dbReference type="InterPro" id="IPR052163">
    <property type="entry name" value="DGC-Regulatory_Protein"/>
</dbReference>
<comment type="caution">
    <text evidence="8">The sequence shown here is derived from an EMBL/GenBank/DDBJ whole genome shotgun (WGS) entry which is preliminary data.</text>
</comment>
<feature type="transmembrane region" description="Helical" evidence="6">
    <location>
        <begin position="33"/>
        <end position="52"/>
    </location>
</feature>
<protein>
    <submittedName>
        <fullName evidence="8">Diguanylate cyclase</fullName>
    </submittedName>
</protein>
<dbReference type="SMART" id="SM00267">
    <property type="entry name" value="GGDEF"/>
    <property type="match status" value="1"/>
</dbReference>